<name>A0A554WXB3_9BURK</name>
<dbReference type="InterPro" id="IPR006145">
    <property type="entry name" value="PsdUridine_synth_RsuA/RluA"/>
</dbReference>
<dbReference type="Pfam" id="PF00849">
    <property type="entry name" value="PseudoU_synth_2"/>
    <property type="match status" value="1"/>
</dbReference>
<dbReference type="RefSeq" id="WP_143903956.1">
    <property type="nucleotide sequence ID" value="NZ_VJOL01000056.1"/>
</dbReference>
<dbReference type="EC" id="5.4.99.28" evidence="2"/>
<dbReference type="AlphaFoldDB" id="A0A554WXB3"/>
<dbReference type="InterPro" id="IPR050188">
    <property type="entry name" value="RluA_PseudoU_synthase"/>
</dbReference>
<dbReference type="PANTHER" id="PTHR21600">
    <property type="entry name" value="MITOCHONDRIAL RNA PSEUDOURIDINE SYNTHASE"/>
    <property type="match status" value="1"/>
</dbReference>
<keyword evidence="3" id="KW-1185">Reference proteome</keyword>
<reference evidence="2 3" key="1">
    <citation type="submission" date="2019-07" db="EMBL/GenBank/DDBJ databases">
        <title>Tepidimonas thermarum AA-1 draft genome.</title>
        <authorList>
            <person name="Da Costa M.S."/>
            <person name="Froufe H.J.C."/>
            <person name="Egas C."/>
            <person name="Albuquerque L."/>
        </authorList>
    </citation>
    <scope>NUCLEOTIDE SEQUENCE [LARGE SCALE GENOMIC DNA]</scope>
    <source>
        <strain evidence="2 3">AA-1</strain>
    </source>
</reference>
<keyword evidence="2" id="KW-0413">Isomerase</keyword>
<dbReference type="OrthoDB" id="9785808at2"/>
<dbReference type="Proteomes" id="UP000318542">
    <property type="component" value="Unassembled WGS sequence"/>
</dbReference>
<sequence length="319" mass="36946">MAHLPKNANIPMRDGVSPSCVALPRLRHSPWPTLLDYLAERLPRIPRDEWRARLRAGEVLDDDGRALDEHTPYLHGQRVYYWRTVAAEPPIPFRETVLFRDEHLLVVDKPHFLPVTPGGRYVRESLLVRLKAALGLPELSPLHRIDRETAGLVLLSVRAADRDAYQRLFRERRVDKTYEAIAPWRDSLHWPQRRVSHLREDETAFYRMREAAPDEGLLPNSETWIEPIERLGPDGRWARYRLRPVTGKRHQLRVHMAALGLPILGDQFYPVTRRGPGEPEDYAQPLRLLAHAIAFDDPITQQRRAFQSALRLARPTDAC</sequence>
<dbReference type="EMBL" id="VJOL01000056">
    <property type="protein sequence ID" value="TSE28216.1"/>
    <property type="molecule type" value="Genomic_DNA"/>
</dbReference>
<accession>A0A554WXB3</accession>
<dbReference type="GO" id="GO:0000455">
    <property type="term" value="P:enzyme-directed rRNA pseudouridine synthesis"/>
    <property type="evidence" value="ECO:0007669"/>
    <property type="project" value="TreeGrafter"/>
</dbReference>
<comment type="caution">
    <text evidence="2">The sequence shown here is derived from an EMBL/GenBank/DDBJ whole genome shotgun (WGS) entry which is preliminary data.</text>
</comment>
<proteinExistence type="predicted"/>
<evidence type="ECO:0000259" key="1">
    <source>
        <dbReference type="Pfam" id="PF00849"/>
    </source>
</evidence>
<dbReference type="InterPro" id="IPR020103">
    <property type="entry name" value="PsdUridine_synth_cat_dom_sf"/>
</dbReference>
<feature type="domain" description="Pseudouridine synthase RsuA/RluA-like" evidence="1">
    <location>
        <begin position="103"/>
        <end position="258"/>
    </location>
</feature>
<dbReference type="PANTHER" id="PTHR21600:SF84">
    <property type="entry name" value="PSEUDOURIDINE SYNTHASE RSUA_RLUA-LIKE DOMAIN-CONTAINING PROTEIN"/>
    <property type="match status" value="1"/>
</dbReference>
<dbReference type="GO" id="GO:0003723">
    <property type="term" value="F:RNA binding"/>
    <property type="evidence" value="ECO:0007669"/>
    <property type="project" value="InterPro"/>
</dbReference>
<dbReference type="SUPFAM" id="SSF55120">
    <property type="entry name" value="Pseudouridine synthase"/>
    <property type="match status" value="1"/>
</dbReference>
<organism evidence="2 3">
    <name type="scientific">Tepidimonas thermarum</name>
    <dbReference type="NCBI Taxonomy" id="335431"/>
    <lineage>
        <taxon>Bacteria</taxon>
        <taxon>Pseudomonadati</taxon>
        <taxon>Pseudomonadota</taxon>
        <taxon>Betaproteobacteria</taxon>
        <taxon>Burkholderiales</taxon>
        <taxon>Tepidimonas</taxon>
    </lineage>
</organism>
<protein>
    <submittedName>
        <fullName evidence="2">Ribosomal large subunit pseudouridine synthase A</fullName>
        <ecNumber evidence="2">5.4.99.28</ecNumber>
    </submittedName>
</protein>
<dbReference type="Gene3D" id="3.30.2350.10">
    <property type="entry name" value="Pseudouridine synthase"/>
    <property type="match status" value="1"/>
</dbReference>
<dbReference type="PROSITE" id="PS01129">
    <property type="entry name" value="PSI_RLU"/>
    <property type="match status" value="1"/>
</dbReference>
<evidence type="ECO:0000313" key="2">
    <source>
        <dbReference type="EMBL" id="TSE28216.1"/>
    </source>
</evidence>
<evidence type="ECO:0000313" key="3">
    <source>
        <dbReference type="Proteomes" id="UP000318542"/>
    </source>
</evidence>
<gene>
    <name evidence="2" type="primary">rluA_1</name>
    <name evidence="2" type="ORF">Tther_02265</name>
</gene>
<dbReference type="InterPro" id="IPR006224">
    <property type="entry name" value="PsdUridine_synth_RluA-like_CS"/>
</dbReference>
<dbReference type="GO" id="GO:0160151">
    <property type="term" value="F:tRNA pseudouridine(32) synthase activity"/>
    <property type="evidence" value="ECO:0007669"/>
    <property type="project" value="UniProtKB-EC"/>
</dbReference>